<dbReference type="GeneID" id="16511809"/>
<dbReference type="Proteomes" id="UP000201566">
    <property type="component" value="Segment"/>
</dbReference>
<evidence type="ECO:0000313" key="1">
    <source>
        <dbReference type="EMBL" id="AGO82306.1"/>
    </source>
</evidence>
<protein>
    <submittedName>
        <fullName evidence="1">Uncharacterized protein</fullName>
    </submittedName>
</protein>
<sequence>MQSGDDDGFDWAALEPQGSTATSAASSGGGTQAPVMRLDGDMARALADAGAGAIDASYVGPLGVWSTRVHRTTDHDFAQRANVRQECSTGCLDLQGEFTQQKARENVLIEQERRRARERKRAHDEIMLANMEDNARIATLTSRGLADLERCLNLHGGYMAKVQDSLDRAVDLVRAADAQGRGPRIDPNVRAALTDALAEEHLHNWTYSRDVAALARDALLRELAYREALDAVGAAQPFDAALVAEPMSPAVRNCLSASTSMGDRGAARSRHADL</sequence>
<evidence type="ECO:0000313" key="2">
    <source>
        <dbReference type="Proteomes" id="UP000201566"/>
    </source>
</evidence>
<dbReference type="KEGG" id="vg:16511809"/>
<name>S4VW40_9VIRU</name>
<accession>S4VW40</accession>
<proteinExistence type="predicted"/>
<organism evidence="1 2">
    <name type="scientific">Pandoravirus dulcis</name>
    <dbReference type="NCBI Taxonomy" id="1349409"/>
    <lineage>
        <taxon>Viruses</taxon>
        <taxon>Pandoravirus</taxon>
    </lineage>
</organism>
<dbReference type="RefSeq" id="YP_008318975.1">
    <property type="nucleotide sequence ID" value="NC_021858.1"/>
</dbReference>
<reference evidence="1 2" key="1">
    <citation type="journal article" date="2013" name="Science">
        <title>Pandoraviruses: amoeba viruses with genomes up to 2.5 Mb reaching that of parasitic eukaryotes.</title>
        <authorList>
            <person name="Philippe N."/>
            <person name="Legendre M."/>
            <person name="Doutre G."/>
            <person name="Coute Y."/>
            <person name="Poirot O."/>
            <person name="Lescot M."/>
            <person name="Arslan D."/>
            <person name="Seltzer V."/>
            <person name="Bertaux L."/>
            <person name="Bruley C."/>
            <person name="Garin J."/>
            <person name="Claverie J.M."/>
            <person name="Abergel C."/>
        </authorList>
    </citation>
    <scope>NUCLEOTIDE SEQUENCE [LARGE SCALE GENOMIC DNA]</scope>
    <source>
        <strain evidence="1">Melbourne</strain>
    </source>
</reference>
<dbReference type="EMBL" id="KC977570">
    <property type="protein sequence ID" value="AGO82306.1"/>
    <property type="molecule type" value="Genomic_DNA"/>
</dbReference>
<gene>
    <name evidence="1" type="ORF">pdul_cds_311</name>
</gene>